<keyword evidence="5" id="KW-0964">Secreted</keyword>
<keyword evidence="9 10" id="KW-0624">Polysaccharide degradation</keyword>
<evidence type="ECO:0000256" key="6">
    <source>
        <dbReference type="ARBA" id="ARBA00022651"/>
    </source>
</evidence>
<dbReference type="InterPro" id="IPR044846">
    <property type="entry name" value="GH10"/>
</dbReference>
<name>A0A0G4N1M4_VERLO</name>
<dbReference type="AlphaFoldDB" id="A0A0G4N1M4"/>
<comment type="subcellular location">
    <subcellularLocation>
        <location evidence="2">Secreted</location>
    </subcellularLocation>
</comment>
<evidence type="ECO:0000256" key="9">
    <source>
        <dbReference type="ARBA" id="ARBA00023326"/>
    </source>
</evidence>
<dbReference type="PANTHER" id="PTHR31490:SF35">
    <property type="entry name" value="ENDO-1,4-BETA-XYLANASE"/>
    <property type="match status" value="1"/>
</dbReference>
<dbReference type="SUPFAM" id="SSF51445">
    <property type="entry name" value="(Trans)glycosidases"/>
    <property type="match status" value="1"/>
</dbReference>
<comment type="similarity">
    <text evidence="4 10">Belongs to the glycosyl hydrolase 10 (cellulase F) family.</text>
</comment>
<dbReference type="GO" id="GO:0031176">
    <property type="term" value="F:endo-1,4-beta-xylanase activity"/>
    <property type="evidence" value="ECO:0007669"/>
    <property type="project" value="UniProtKB-EC"/>
</dbReference>
<dbReference type="Gene3D" id="3.20.20.80">
    <property type="entry name" value="Glycosidases"/>
    <property type="match status" value="1"/>
</dbReference>
<feature type="chain" id="PRO_5002568088" description="Beta-xylanase" evidence="11">
    <location>
        <begin position="17"/>
        <end position="345"/>
    </location>
</feature>
<gene>
    <name evidence="13" type="ORF">BN1708_008179</name>
</gene>
<evidence type="ECO:0000256" key="1">
    <source>
        <dbReference type="ARBA" id="ARBA00000681"/>
    </source>
</evidence>
<sequence length="345" mass="38186">MHFSLLTLGLAGLAAAKPKCTGLNAAIRAQGKEHVGSALTLRDEPLENAILESDLEIGAVTPENALKWAYTEPERGAFEWADADRHVNWAVEHGKDLRCHALVWHSQLAPWVSEGGFDNATLIQIMEDHINGVAGRYKGKCTHWDVVNEALEEDGSYRKSVFYNTIGEAYIPIAFALAAKADPHARLWYNDYNLEYNEAKTAAAARIVKLVQSYGVRIDGVGLQGHLVVEETPTQSVATPDQDTLEGALRQFTDLEVDVEYTEIDIRMNTPATPAKLEEQARQYERVLASCMSNDRCIGVTLWGISDKYSWIPYTFDGEGAALAWDDEYNKKPAYKGILRGIASA</sequence>
<dbReference type="GO" id="GO:0045493">
    <property type="term" value="P:xylan catabolic process"/>
    <property type="evidence" value="ECO:0007669"/>
    <property type="project" value="UniProtKB-KW"/>
</dbReference>
<protein>
    <recommendedName>
        <fullName evidence="10">Beta-xylanase</fullName>
        <ecNumber evidence="10">3.2.1.8</ecNumber>
    </recommendedName>
</protein>
<dbReference type="PRINTS" id="PR00134">
    <property type="entry name" value="GLHYDRLASE10"/>
</dbReference>
<proteinExistence type="inferred from homology"/>
<dbReference type="Proteomes" id="UP000044602">
    <property type="component" value="Unassembled WGS sequence"/>
</dbReference>
<feature type="domain" description="GH10" evidence="12">
    <location>
        <begin position="35"/>
        <end position="341"/>
    </location>
</feature>
<dbReference type="EMBL" id="CVQH01026194">
    <property type="protein sequence ID" value="CRK40255.1"/>
    <property type="molecule type" value="Genomic_DNA"/>
</dbReference>
<dbReference type="SMART" id="SM00633">
    <property type="entry name" value="Glyco_10"/>
    <property type="match status" value="1"/>
</dbReference>
<evidence type="ECO:0000256" key="5">
    <source>
        <dbReference type="ARBA" id="ARBA00022525"/>
    </source>
</evidence>
<comment type="pathway">
    <text evidence="3">Glycan degradation; xylan degradation.</text>
</comment>
<accession>A0A0G4N1M4</accession>
<dbReference type="EC" id="3.2.1.8" evidence="10"/>
<evidence type="ECO:0000256" key="10">
    <source>
        <dbReference type="RuleBase" id="RU361174"/>
    </source>
</evidence>
<keyword evidence="6" id="KW-0858">Xylan degradation</keyword>
<evidence type="ECO:0000256" key="11">
    <source>
        <dbReference type="SAM" id="SignalP"/>
    </source>
</evidence>
<dbReference type="Pfam" id="PF00331">
    <property type="entry name" value="Glyco_hydro_10"/>
    <property type="match status" value="1"/>
</dbReference>
<dbReference type="InterPro" id="IPR017853">
    <property type="entry name" value="GH"/>
</dbReference>
<keyword evidence="10" id="KW-0326">Glycosidase</keyword>
<keyword evidence="7 10" id="KW-0378">Hydrolase</keyword>
<keyword evidence="11" id="KW-0732">Signal</keyword>
<evidence type="ECO:0000256" key="3">
    <source>
        <dbReference type="ARBA" id="ARBA00004851"/>
    </source>
</evidence>
<keyword evidence="8 10" id="KW-0119">Carbohydrate metabolism</keyword>
<dbReference type="STRING" id="100787.A0A0G4N1M4"/>
<dbReference type="PANTHER" id="PTHR31490">
    <property type="entry name" value="GLYCOSYL HYDROLASE"/>
    <property type="match status" value="1"/>
</dbReference>
<dbReference type="InterPro" id="IPR001000">
    <property type="entry name" value="GH10_dom"/>
</dbReference>
<evidence type="ECO:0000256" key="2">
    <source>
        <dbReference type="ARBA" id="ARBA00004613"/>
    </source>
</evidence>
<feature type="signal peptide" evidence="11">
    <location>
        <begin position="1"/>
        <end position="16"/>
    </location>
</feature>
<organism evidence="13 14">
    <name type="scientific">Verticillium longisporum</name>
    <name type="common">Verticillium dahliae var. longisporum</name>
    <dbReference type="NCBI Taxonomy" id="100787"/>
    <lineage>
        <taxon>Eukaryota</taxon>
        <taxon>Fungi</taxon>
        <taxon>Dikarya</taxon>
        <taxon>Ascomycota</taxon>
        <taxon>Pezizomycotina</taxon>
        <taxon>Sordariomycetes</taxon>
        <taxon>Hypocreomycetidae</taxon>
        <taxon>Glomerellales</taxon>
        <taxon>Plectosphaerellaceae</taxon>
        <taxon>Verticillium</taxon>
    </lineage>
</organism>
<evidence type="ECO:0000259" key="12">
    <source>
        <dbReference type="PROSITE" id="PS51760"/>
    </source>
</evidence>
<comment type="catalytic activity">
    <reaction evidence="1 10">
        <text>Endohydrolysis of (1-&gt;4)-beta-D-xylosidic linkages in xylans.</text>
        <dbReference type="EC" id="3.2.1.8"/>
    </reaction>
</comment>
<evidence type="ECO:0000313" key="13">
    <source>
        <dbReference type="EMBL" id="CRK40255.1"/>
    </source>
</evidence>
<reference evidence="14" key="1">
    <citation type="submission" date="2015-05" db="EMBL/GenBank/DDBJ databases">
        <authorList>
            <person name="Fogelqvist Johan"/>
        </authorList>
    </citation>
    <scope>NUCLEOTIDE SEQUENCE [LARGE SCALE GENOMIC DNA]</scope>
</reference>
<dbReference type="PROSITE" id="PS51760">
    <property type="entry name" value="GH10_2"/>
    <property type="match status" value="1"/>
</dbReference>
<evidence type="ECO:0000256" key="4">
    <source>
        <dbReference type="ARBA" id="ARBA00007495"/>
    </source>
</evidence>
<evidence type="ECO:0000256" key="8">
    <source>
        <dbReference type="ARBA" id="ARBA00023277"/>
    </source>
</evidence>
<keyword evidence="14" id="KW-1185">Reference proteome</keyword>
<evidence type="ECO:0000313" key="14">
    <source>
        <dbReference type="Proteomes" id="UP000044602"/>
    </source>
</evidence>
<dbReference type="GO" id="GO:0005576">
    <property type="term" value="C:extracellular region"/>
    <property type="evidence" value="ECO:0007669"/>
    <property type="project" value="UniProtKB-SubCell"/>
</dbReference>
<evidence type="ECO:0000256" key="7">
    <source>
        <dbReference type="ARBA" id="ARBA00022801"/>
    </source>
</evidence>